<dbReference type="PROSITE" id="PS51257">
    <property type="entry name" value="PROKAR_LIPOPROTEIN"/>
    <property type="match status" value="1"/>
</dbReference>
<gene>
    <name evidence="8" type="ORF">GCM10023149_07920</name>
</gene>
<keyword evidence="3" id="KW-0732">Signal</keyword>
<dbReference type="Pfam" id="PF07980">
    <property type="entry name" value="SusD_RagB"/>
    <property type="match status" value="1"/>
</dbReference>
<protein>
    <submittedName>
        <fullName evidence="8">RagB/SusD family nutrient uptake outer membrane protein</fullName>
    </submittedName>
</protein>
<evidence type="ECO:0000313" key="9">
    <source>
        <dbReference type="Proteomes" id="UP001500582"/>
    </source>
</evidence>
<dbReference type="CDD" id="cd08977">
    <property type="entry name" value="SusD"/>
    <property type="match status" value="1"/>
</dbReference>
<dbReference type="Gene3D" id="1.25.40.390">
    <property type="match status" value="1"/>
</dbReference>
<accession>A0ABP8FWN2</accession>
<feature type="domain" description="SusD-like N-terminal" evidence="7">
    <location>
        <begin position="97"/>
        <end position="234"/>
    </location>
</feature>
<comment type="subcellular location">
    <subcellularLocation>
        <location evidence="1">Cell outer membrane</location>
    </subcellularLocation>
</comment>
<organism evidence="8 9">
    <name type="scientific">Mucilaginibacter gynuensis</name>
    <dbReference type="NCBI Taxonomy" id="1302236"/>
    <lineage>
        <taxon>Bacteria</taxon>
        <taxon>Pseudomonadati</taxon>
        <taxon>Bacteroidota</taxon>
        <taxon>Sphingobacteriia</taxon>
        <taxon>Sphingobacteriales</taxon>
        <taxon>Sphingobacteriaceae</taxon>
        <taxon>Mucilaginibacter</taxon>
    </lineage>
</organism>
<keyword evidence="4" id="KW-0472">Membrane</keyword>
<evidence type="ECO:0000256" key="1">
    <source>
        <dbReference type="ARBA" id="ARBA00004442"/>
    </source>
</evidence>
<keyword evidence="5" id="KW-0998">Cell outer membrane</keyword>
<evidence type="ECO:0000256" key="3">
    <source>
        <dbReference type="ARBA" id="ARBA00022729"/>
    </source>
</evidence>
<dbReference type="InterPro" id="IPR011990">
    <property type="entry name" value="TPR-like_helical_dom_sf"/>
</dbReference>
<evidence type="ECO:0000259" key="6">
    <source>
        <dbReference type="Pfam" id="PF07980"/>
    </source>
</evidence>
<dbReference type="EMBL" id="BAABFT010000002">
    <property type="protein sequence ID" value="GAA4312530.1"/>
    <property type="molecule type" value="Genomic_DNA"/>
</dbReference>
<evidence type="ECO:0000313" key="8">
    <source>
        <dbReference type="EMBL" id="GAA4312530.1"/>
    </source>
</evidence>
<comment type="caution">
    <text evidence="8">The sequence shown here is derived from an EMBL/GenBank/DDBJ whole genome shotgun (WGS) entry which is preliminary data.</text>
</comment>
<reference evidence="9" key="1">
    <citation type="journal article" date="2019" name="Int. J. Syst. Evol. Microbiol.">
        <title>The Global Catalogue of Microorganisms (GCM) 10K type strain sequencing project: providing services to taxonomists for standard genome sequencing and annotation.</title>
        <authorList>
            <consortium name="The Broad Institute Genomics Platform"/>
            <consortium name="The Broad Institute Genome Sequencing Center for Infectious Disease"/>
            <person name="Wu L."/>
            <person name="Ma J."/>
        </authorList>
    </citation>
    <scope>NUCLEOTIDE SEQUENCE [LARGE SCALE GENOMIC DNA]</scope>
    <source>
        <strain evidence="9">JCM 17705</strain>
    </source>
</reference>
<keyword evidence="9" id="KW-1185">Reference proteome</keyword>
<evidence type="ECO:0000256" key="2">
    <source>
        <dbReference type="ARBA" id="ARBA00006275"/>
    </source>
</evidence>
<feature type="domain" description="RagB/SusD" evidence="6">
    <location>
        <begin position="351"/>
        <end position="474"/>
    </location>
</feature>
<proteinExistence type="inferred from homology"/>
<dbReference type="SUPFAM" id="SSF48452">
    <property type="entry name" value="TPR-like"/>
    <property type="match status" value="1"/>
</dbReference>
<evidence type="ECO:0000256" key="5">
    <source>
        <dbReference type="ARBA" id="ARBA00023237"/>
    </source>
</evidence>
<evidence type="ECO:0000256" key="4">
    <source>
        <dbReference type="ARBA" id="ARBA00023136"/>
    </source>
</evidence>
<comment type="similarity">
    <text evidence="2">Belongs to the SusD family.</text>
</comment>
<dbReference type="InterPro" id="IPR012944">
    <property type="entry name" value="SusD_RagB_dom"/>
</dbReference>
<name>A0ABP8FWN2_9SPHI</name>
<dbReference type="Proteomes" id="UP001500582">
    <property type="component" value="Unassembled WGS sequence"/>
</dbReference>
<dbReference type="Pfam" id="PF14322">
    <property type="entry name" value="SusD-like_3"/>
    <property type="match status" value="1"/>
</dbReference>
<dbReference type="InterPro" id="IPR033985">
    <property type="entry name" value="SusD-like_N"/>
</dbReference>
<evidence type="ECO:0000259" key="7">
    <source>
        <dbReference type="Pfam" id="PF14322"/>
    </source>
</evidence>
<sequence length="475" mass="51969">MIIMKKIFSNKNKILSGGLLIALSTLVSCKKLIEIPLNPPTQITRDQVFADSATTISAVAGVYSYTPGGHGIPYSDGLFISSTSLSGHEVAYTNSYGDNAQFYSYNITPVNDEITSLWTAPYSEIYQINDILAGVTGNNNLSASFVKQITGEMKVVRALCYFNMVNIFGGVPLVTTTDYKVNAQLPRASTAAVYTQILTDLHDAVKALPVTYPSSGHARPNLYTAIALQAKVNLYRSQWQAAYNEADSVINSGLYDLTTTPISDVFLVGSAEGIWQVPIQNLYGGSGDANQFFPYSTDAIPNYIVTDSLLNQFEAGDMRLTNWLGVNVVNGQNVYYPAKYKDLQPTSPATECMLLRFAEMYLIRAEAAAQLGNLEQALTDVNTIRSRAGLASSTVNATSQTAVLAAVRKERRTELCFEFGNRWFDLNRTSADTKYPANGQAPAVLANWQVNYALYPLPQAQLQLNSHLVQNPGYH</sequence>